<sequence>MSTEASSIVSSVNFNQDSGCFGCGCKNGFRVYNVDPLKQIHFVSLNGGVAIVEMLFRCNYIALVGGGPVPAFPRNRVVIWECMKEKVVIELDMPSDVRAVRLRRDRIIVVLDTSVHVFSFTESPKLLHILETWPNSFGLCVLSPMGEAIMAFPSSSMAGSVHILSLVEPDAPRHIIEAHQSQIVAMALSNDGLKIATASEKGTLVRIFNTKTNEKLNELRRGTNPARIYSICFNPDASMICVSSDHSTIHLFSLKKPLRRPSAKKLEKMIKGEVSCTRFHIQNSTAKNKLPAIISKCAFSAEPDSVVVVCTDGSYYKFHYDNVKGQCTRQTYSLFLEMGN</sequence>
<protein>
    <recommendedName>
        <fullName evidence="7">WD repeat domain phosphoinositide-interacting protein 3</fullName>
    </recommendedName>
</protein>
<dbReference type="InterPro" id="IPR036322">
    <property type="entry name" value="WD40_repeat_dom_sf"/>
</dbReference>
<reference evidence="5 6" key="2">
    <citation type="journal article" date="2019" name="G3 (Bethesda)">
        <title>Hybrid Assembly of the Genome of the Entomopathogenic Nematode Steinernema carpocapsae Identifies the X-Chromosome.</title>
        <authorList>
            <person name="Serra L."/>
            <person name="Macchietto M."/>
            <person name="Macias-Munoz A."/>
            <person name="McGill C.J."/>
            <person name="Rodriguez I.M."/>
            <person name="Rodriguez B."/>
            <person name="Murad R."/>
            <person name="Mortazavi A."/>
        </authorList>
    </citation>
    <scope>NUCLEOTIDE SEQUENCE [LARGE SCALE GENOMIC DNA]</scope>
    <source>
        <strain evidence="5 6">ALL</strain>
    </source>
</reference>
<dbReference type="InterPro" id="IPR048720">
    <property type="entry name" value="PROPPIN"/>
</dbReference>
<evidence type="ECO:0008006" key="7">
    <source>
        <dbReference type="Google" id="ProtNLM"/>
    </source>
</evidence>
<evidence type="ECO:0000256" key="2">
    <source>
        <dbReference type="ARBA" id="ARBA00022737"/>
    </source>
</evidence>
<evidence type="ECO:0000313" key="6">
    <source>
        <dbReference type="Proteomes" id="UP000298663"/>
    </source>
</evidence>
<accession>A0A4U5N3I7</accession>
<keyword evidence="1" id="KW-0853">WD repeat</keyword>
<reference evidence="5 6" key="1">
    <citation type="journal article" date="2015" name="Genome Biol.">
        <title>Comparative genomics of Steinernema reveals deeply conserved gene regulatory networks.</title>
        <authorList>
            <person name="Dillman A.R."/>
            <person name="Macchietto M."/>
            <person name="Porter C.F."/>
            <person name="Rogers A."/>
            <person name="Williams B."/>
            <person name="Antoshechkin I."/>
            <person name="Lee M.M."/>
            <person name="Goodwin Z."/>
            <person name="Lu X."/>
            <person name="Lewis E.E."/>
            <person name="Goodrich-Blair H."/>
            <person name="Stock S.P."/>
            <person name="Adams B.J."/>
            <person name="Sternberg P.W."/>
            <person name="Mortazavi A."/>
        </authorList>
    </citation>
    <scope>NUCLEOTIDE SEQUENCE [LARGE SCALE GENOMIC DNA]</scope>
    <source>
        <strain evidence="5 6">ALL</strain>
    </source>
</reference>
<keyword evidence="6" id="KW-1185">Reference proteome</keyword>
<evidence type="ECO:0000256" key="1">
    <source>
        <dbReference type="ARBA" id="ARBA00022574"/>
    </source>
</evidence>
<dbReference type="SUPFAM" id="SSF50978">
    <property type="entry name" value="WD40 repeat-like"/>
    <property type="match status" value="1"/>
</dbReference>
<dbReference type="GO" id="GO:0005737">
    <property type="term" value="C:cytoplasm"/>
    <property type="evidence" value="ECO:0007669"/>
    <property type="project" value="UniProtKB-ARBA"/>
</dbReference>
<comment type="similarity">
    <text evidence="4">Belongs to the WD repeat PROPPIN family.</text>
</comment>
<dbReference type="InterPro" id="IPR001680">
    <property type="entry name" value="WD40_rpt"/>
</dbReference>
<dbReference type="Pfam" id="PF21032">
    <property type="entry name" value="PROPPIN"/>
    <property type="match status" value="1"/>
</dbReference>
<dbReference type="InterPro" id="IPR015943">
    <property type="entry name" value="WD40/YVTN_repeat-like_dom_sf"/>
</dbReference>
<evidence type="ECO:0000256" key="3">
    <source>
        <dbReference type="ARBA" id="ARBA00023006"/>
    </source>
</evidence>
<gene>
    <name evidence="5" type="ORF">L596_018068</name>
</gene>
<dbReference type="Proteomes" id="UP000298663">
    <property type="component" value="Unassembled WGS sequence"/>
</dbReference>
<organism evidence="5 6">
    <name type="scientific">Steinernema carpocapsae</name>
    <name type="common">Entomopathogenic nematode</name>
    <dbReference type="NCBI Taxonomy" id="34508"/>
    <lineage>
        <taxon>Eukaryota</taxon>
        <taxon>Metazoa</taxon>
        <taxon>Ecdysozoa</taxon>
        <taxon>Nematoda</taxon>
        <taxon>Chromadorea</taxon>
        <taxon>Rhabditida</taxon>
        <taxon>Tylenchina</taxon>
        <taxon>Panagrolaimomorpha</taxon>
        <taxon>Strongyloidoidea</taxon>
        <taxon>Steinernematidae</taxon>
        <taxon>Steinernema</taxon>
    </lineage>
</organism>
<dbReference type="GO" id="GO:0006914">
    <property type="term" value="P:autophagy"/>
    <property type="evidence" value="ECO:0007669"/>
    <property type="project" value="UniProtKB-KW"/>
</dbReference>
<proteinExistence type="inferred from homology"/>
<dbReference type="STRING" id="34508.A0A4U5N3I7"/>
<dbReference type="OrthoDB" id="1667587at2759"/>
<dbReference type="AlphaFoldDB" id="A0A4U5N3I7"/>
<keyword evidence="2" id="KW-0677">Repeat</keyword>
<comment type="caution">
    <text evidence="5">The sequence shown here is derived from an EMBL/GenBank/DDBJ whole genome shotgun (WGS) entry which is preliminary data.</text>
</comment>
<dbReference type="PANTHER" id="PTHR11227">
    <property type="entry name" value="WD-REPEAT PROTEIN INTERACTING WITH PHOSPHOINOSIDES WIPI -RELATED"/>
    <property type="match status" value="1"/>
</dbReference>
<dbReference type="Gene3D" id="2.130.10.10">
    <property type="entry name" value="YVTN repeat-like/Quinoprotein amine dehydrogenase"/>
    <property type="match status" value="1"/>
</dbReference>
<keyword evidence="3" id="KW-0072">Autophagy</keyword>
<dbReference type="SMART" id="SM00320">
    <property type="entry name" value="WD40"/>
    <property type="match status" value="3"/>
</dbReference>
<dbReference type="EMBL" id="AZBU02000005">
    <property type="protein sequence ID" value="TKR77017.1"/>
    <property type="molecule type" value="Genomic_DNA"/>
</dbReference>
<evidence type="ECO:0000256" key="4">
    <source>
        <dbReference type="ARBA" id="ARBA00025740"/>
    </source>
</evidence>
<name>A0A4U5N3I7_STECR</name>
<evidence type="ECO:0000313" key="5">
    <source>
        <dbReference type="EMBL" id="TKR77017.1"/>
    </source>
</evidence>